<dbReference type="AlphaFoldDB" id="A0A1L6JDW6"/>
<dbReference type="Proteomes" id="UP000287746">
    <property type="component" value="Unassembled WGS sequence"/>
</dbReference>
<organism evidence="3 6">
    <name type="scientific">Sphingomonas koreensis</name>
    <dbReference type="NCBI Taxonomy" id="93064"/>
    <lineage>
        <taxon>Bacteria</taxon>
        <taxon>Pseudomonadati</taxon>
        <taxon>Pseudomonadota</taxon>
        <taxon>Alphaproteobacteria</taxon>
        <taxon>Sphingomonadales</taxon>
        <taxon>Sphingomonadaceae</taxon>
        <taxon>Sphingomonas</taxon>
    </lineage>
</organism>
<keyword evidence="6" id="KW-1185">Reference proteome</keyword>
<dbReference type="EMBL" id="QQWO01000007">
    <property type="protein sequence ID" value="RSV03606.1"/>
    <property type="molecule type" value="Genomic_DNA"/>
</dbReference>
<feature type="region of interest" description="Disordered" evidence="1">
    <location>
        <begin position="16"/>
        <end position="101"/>
    </location>
</feature>
<evidence type="ECO:0000256" key="2">
    <source>
        <dbReference type="SAM" id="SignalP"/>
    </source>
</evidence>
<dbReference type="KEGG" id="skr:BRX40_18385"/>
<dbReference type="EMBL" id="QQYZ01000005">
    <property type="protein sequence ID" value="RSY87468.1"/>
    <property type="molecule type" value="Genomic_DNA"/>
</dbReference>
<evidence type="ECO:0000313" key="5">
    <source>
        <dbReference type="EMBL" id="RSY87468.1"/>
    </source>
</evidence>
<feature type="chain" id="PRO_5044060950" description="Fe-S oxidoreductase" evidence="2">
    <location>
        <begin position="23"/>
        <end position="101"/>
    </location>
</feature>
<dbReference type="RefSeq" id="WP_075152581.1">
    <property type="nucleotide sequence ID" value="NZ_CP018820.1"/>
</dbReference>
<name>A0A1L6JDW6_9SPHN</name>
<reference evidence="3" key="1">
    <citation type="submission" date="2016-12" db="EMBL/GenBank/DDBJ databases">
        <title>Whole genome sequencing of Sphingomonas koreensis.</title>
        <authorList>
            <person name="Conlan S."/>
            <person name="Thomas P.J."/>
            <person name="Mullikin J."/>
            <person name="Palmore T.N."/>
            <person name="Frank K.M."/>
            <person name="Segre J.A."/>
        </authorList>
    </citation>
    <scope>NUCLEOTIDE SEQUENCE</scope>
    <source>
        <strain evidence="3">ABOJV</strain>
    </source>
</reference>
<feature type="compositionally biased region" description="Low complexity" evidence="1">
    <location>
        <begin position="16"/>
        <end position="38"/>
    </location>
</feature>
<feature type="signal peptide" evidence="2">
    <location>
        <begin position="1"/>
        <end position="22"/>
    </location>
</feature>
<reference evidence="6" key="2">
    <citation type="submission" date="2016-12" db="EMBL/GenBank/DDBJ databases">
        <title>Whole genome sequencing of Sphingomonas sp. ABOJV.</title>
        <authorList>
            <person name="Conlan S."/>
            <person name="Thomas P.J."/>
            <person name="Mullikin J."/>
            <person name="Palmore T.N."/>
            <person name="Frank K.M."/>
            <person name="Segre J.A."/>
        </authorList>
    </citation>
    <scope>NUCLEOTIDE SEQUENCE [LARGE SCALE GENOMIC DNA]</scope>
    <source>
        <strain evidence="6">ABOJV</strain>
    </source>
</reference>
<evidence type="ECO:0000313" key="4">
    <source>
        <dbReference type="EMBL" id="RSV03606.1"/>
    </source>
</evidence>
<evidence type="ECO:0000313" key="8">
    <source>
        <dbReference type="Proteomes" id="UP000287746"/>
    </source>
</evidence>
<dbReference type="EMBL" id="CP018820">
    <property type="protein sequence ID" value="APR54121.1"/>
    <property type="molecule type" value="Genomic_DNA"/>
</dbReference>
<keyword evidence="2" id="KW-0732">Signal</keyword>
<gene>
    <name evidence="3" type="ORF">BRX40_18385</name>
    <name evidence="4" type="ORF">CA257_10385</name>
    <name evidence="5" type="ORF">DAH66_07485</name>
</gene>
<reference evidence="4 7" key="4">
    <citation type="submission" date="2018-07" db="EMBL/GenBank/DDBJ databases">
        <title>Genomic and Epidemiologic Investigation of an Indolent Hospital Outbreak.</title>
        <authorList>
            <person name="Johnson R.C."/>
            <person name="Deming C."/>
            <person name="Conlan S."/>
            <person name="Zellmer C.J."/>
            <person name="Michelin A.V."/>
            <person name="Lee-Lin S."/>
            <person name="Thomas P.J."/>
            <person name="Park M."/>
            <person name="Weingarten R.A."/>
            <person name="Less J."/>
            <person name="Dekker J.P."/>
            <person name="Frank K.M."/>
            <person name="Musser K.A."/>
            <person name="Mcquiston J.R."/>
            <person name="Henderson D.K."/>
            <person name="Lau A.F."/>
            <person name="Palmore T.N."/>
            <person name="Segre J.A."/>
        </authorList>
    </citation>
    <scope>NUCLEOTIDE SEQUENCE [LARGE SCALE GENOMIC DNA]</scope>
    <source>
        <strain evidence="5">SK-CDC1_0717</strain>
        <strain evidence="4 7">SK-NIH.Env10_0317</strain>
    </source>
</reference>
<dbReference type="GeneID" id="44134530"/>
<feature type="compositionally biased region" description="Polar residues" evidence="1">
    <location>
        <begin position="47"/>
        <end position="61"/>
    </location>
</feature>
<reference evidence="8" key="3">
    <citation type="submission" date="2018-07" db="EMBL/GenBank/DDBJ databases">
        <title>Genomic and Epidemiologic Investigation of an Indolent Hospital Outbreak.</title>
        <authorList>
            <person name="Johnson R.C."/>
            <person name="Deming C."/>
            <person name="Conlan S."/>
            <person name="Zellmer C.J."/>
            <person name="Michelin A.V."/>
            <person name="Lee-Lin S.-Q."/>
            <person name="Thomas P.J."/>
            <person name="Park M."/>
            <person name="Weingarten R.A."/>
            <person name="Less J."/>
            <person name="Dekker J.P."/>
            <person name="Frank K.M."/>
            <person name="Musser K.A."/>
            <person name="Mcquiston J.R."/>
            <person name="Henderson D.K."/>
            <person name="Lau A.F."/>
            <person name="Palmore T.N."/>
            <person name="Segre J.A."/>
        </authorList>
    </citation>
    <scope>NUCLEOTIDE SEQUENCE [LARGE SCALE GENOMIC DNA]</scope>
    <source>
        <strain evidence="8">SK-CDC1_0717</strain>
    </source>
</reference>
<dbReference type="Proteomes" id="UP000286681">
    <property type="component" value="Unassembled WGS sequence"/>
</dbReference>
<dbReference type="Proteomes" id="UP000185161">
    <property type="component" value="Chromosome"/>
</dbReference>
<evidence type="ECO:0000313" key="7">
    <source>
        <dbReference type="Proteomes" id="UP000286681"/>
    </source>
</evidence>
<evidence type="ECO:0000313" key="6">
    <source>
        <dbReference type="Proteomes" id="UP000185161"/>
    </source>
</evidence>
<dbReference type="STRING" id="93064.BRX40_18385"/>
<evidence type="ECO:0000256" key="1">
    <source>
        <dbReference type="SAM" id="MobiDB-lite"/>
    </source>
</evidence>
<proteinExistence type="predicted"/>
<evidence type="ECO:0008006" key="9">
    <source>
        <dbReference type="Google" id="ProtNLM"/>
    </source>
</evidence>
<evidence type="ECO:0000313" key="3">
    <source>
        <dbReference type="EMBL" id="APR54121.1"/>
    </source>
</evidence>
<sequence length="101" mass="10156">MKFLAVAAAAAALAMTSGSALAQDTQAAPAASAPEAAPAPDPVGGYQPSTPAIQGDTSSGQKPVFQPNPQTPSQAFPPPPPLQKYPLCKKGQTDNCRQRGG</sequence>
<accession>A0A1L6JDW6</accession>
<protein>
    <recommendedName>
        <fullName evidence="9">Fe-S oxidoreductase</fullName>
    </recommendedName>
</protein>